<gene>
    <name evidence="5" type="primary">DNMT1/dcm</name>
    <name evidence="5" type="ORF">AMST5_03012</name>
</gene>
<feature type="compositionally biased region" description="Gly residues" evidence="4">
    <location>
        <begin position="1"/>
        <end position="10"/>
    </location>
</feature>
<dbReference type="Pfam" id="PF00145">
    <property type="entry name" value="DNA_methylase"/>
    <property type="match status" value="1"/>
</dbReference>
<dbReference type="SUPFAM" id="SSF53335">
    <property type="entry name" value="S-adenosyl-L-methionine-dependent methyltransferases"/>
    <property type="match status" value="1"/>
</dbReference>
<dbReference type="AlphaFoldDB" id="A0AA48M295"/>
<dbReference type="GO" id="GO:0032259">
    <property type="term" value="P:methylation"/>
    <property type="evidence" value="ECO:0007669"/>
    <property type="project" value="UniProtKB-KW"/>
</dbReference>
<dbReference type="EC" id="2.1.1.37" evidence="5"/>
<dbReference type="Gene3D" id="3.90.120.10">
    <property type="entry name" value="DNA Methylase, subunit A, domain 2"/>
    <property type="match status" value="1"/>
</dbReference>
<accession>A0AA48M295</accession>
<reference evidence="5" key="1">
    <citation type="submission" date="2023-07" db="EMBL/GenBank/DDBJ databases">
        <authorList>
            <person name="Pelsma A.J. K."/>
        </authorList>
    </citation>
    <scope>NUCLEOTIDE SEQUENCE</scope>
</reference>
<dbReference type="NCBIfam" id="TIGR00675">
    <property type="entry name" value="dcm"/>
    <property type="match status" value="1"/>
</dbReference>
<name>A0AA48M295_9ZZZZ</name>
<protein>
    <submittedName>
        <fullName evidence="5">DNA (Cytosine-5)-methyltransferase 1</fullName>
        <ecNumber evidence="5">2.1.1.37</ecNumber>
    </submittedName>
</protein>
<dbReference type="PANTHER" id="PTHR46098">
    <property type="entry name" value="TRNA (CYTOSINE(38)-C(5))-METHYLTRANSFERASE"/>
    <property type="match status" value="1"/>
</dbReference>
<keyword evidence="2 5" id="KW-0808">Transferase</keyword>
<dbReference type="InterPro" id="IPR001525">
    <property type="entry name" value="C5_MeTfrase"/>
</dbReference>
<evidence type="ECO:0000256" key="2">
    <source>
        <dbReference type="ARBA" id="ARBA00022679"/>
    </source>
</evidence>
<keyword evidence="3" id="KW-0949">S-adenosyl-L-methionine</keyword>
<dbReference type="PANTHER" id="PTHR46098:SF1">
    <property type="entry name" value="TRNA (CYTOSINE(38)-C(5))-METHYLTRANSFERASE"/>
    <property type="match status" value="1"/>
</dbReference>
<dbReference type="InterPro" id="IPR050750">
    <property type="entry name" value="C5-MTase"/>
</dbReference>
<proteinExistence type="predicted"/>
<dbReference type="Gene3D" id="3.40.50.150">
    <property type="entry name" value="Vaccinia Virus protein VP39"/>
    <property type="match status" value="1"/>
</dbReference>
<evidence type="ECO:0000313" key="5">
    <source>
        <dbReference type="EMBL" id="CAJ0878920.1"/>
    </source>
</evidence>
<keyword evidence="1 5" id="KW-0489">Methyltransferase</keyword>
<evidence type="ECO:0000256" key="1">
    <source>
        <dbReference type="ARBA" id="ARBA00022603"/>
    </source>
</evidence>
<dbReference type="EMBL" id="OY288114">
    <property type="protein sequence ID" value="CAJ0878920.1"/>
    <property type="molecule type" value="Genomic_DNA"/>
</dbReference>
<evidence type="ECO:0000256" key="4">
    <source>
        <dbReference type="SAM" id="MobiDB-lite"/>
    </source>
</evidence>
<dbReference type="GO" id="GO:0003886">
    <property type="term" value="F:DNA (cytosine-5-)-methyltransferase activity"/>
    <property type="evidence" value="ECO:0007669"/>
    <property type="project" value="UniProtKB-EC"/>
</dbReference>
<organism evidence="5">
    <name type="scientific">freshwater sediment metagenome</name>
    <dbReference type="NCBI Taxonomy" id="556182"/>
    <lineage>
        <taxon>unclassified sequences</taxon>
        <taxon>metagenomes</taxon>
        <taxon>ecological metagenomes</taxon>
    </lineage>
</organism>
<dbReference type="InterPro" id="IPR029063">
    <property type="entry name" value="SAM-dependent_MTases_sf"/>
</dbReference>
<dbReference type="PRINTS" id="PR00105">
    <property type="entry name" value="C5METTRFRASE"/>
</dbReference>
<feature type="region of interest" description="Disordered" evidence="4">
    <location>
        <begin position="1"/>
        <end position="21"/>
    </location>
</feature>
<dbReference type="PROSITE" id="PS51679">
    <property type="entry name" value="SAM_MT_C5"/>
    <property type="match status" value="1"/>
</dbReference>
<evidence type="ECO:0000256" key="3">
    <source>
        <dbReference type="ARBA" id="ARBA00022691"/>
    </source>
</evidence>
<sequence>MRHDGMGGGEDAARRAGNAGGGMSSKPGFYEFFAGGGMARAGLGPGWQCLFANDCDAKKSKSYRRNWGGGELHVGDVAAVTTAQLPGCAGLAWASFPCQDVSLAGARAGLAGTRSGAFWSFWRLVQALRAEGRAPALIVLENVTGLLSSHGGEDFAAICAALDAEGYRFGALVIDAAPFLPQSRPRLFIVGADETIALPPHVVGAAEGTFHPKQLVAAYRSLPEALRARWVWWSLPAPPIRNATLTDMLEPDTAVEWESPEEAARHVAMMAKPQLAKLEEAKRAGRRMVGAGYRRMRAGLQRFEVRFDGLAGTLRTAAGGSSRQQVLVVDGERVRLRWMAPREAARLMGLPDTYLLPAGVNDALTLAGDGLVVPVVRHIAGLLLLPVISAGALWRA</sequence>